<proteinExistence type="predicted"/>
<sequence length="180" mass="20958">MARGEDWDTDEHHTGGRERWKEESHLRERSAWGDVPETKGCSRTGIEKDNHDIENHSCNSKGQNSILEKEIHIRSRADDVNKSVNKKEVAVEYVDQEKNIGLGPELSRQRERCDKAQCGEENKEGVKFGWVRSEAHSEDNSSDEILDEYEEQWSDTQRMDFDFDEIEQKKKSYKVSSKLV</sequence>
<gene>
    <name evidence="1" type="ORF">L2E82_35649</name>
</gene>
<reference evidence="2" key="1">
    <citation type="journal article" date="2022" name="Mol. Ecol. Resour.">
        <title>The genomes of chicory, endive, great burdock and yacon provide insights into Asteraceae palaeo-polyploidization history and plant inulin production.</title>
        <authorList>
            <person name="Fan W."/>
            <person name="Wang S."/>
            <person name="Wang H."/>
            <person name="Wang A."/>
            <person name="Jiang F."/>
            <person name="Liu H."/>
            <person name="Zhao H."/>
            <person name="Xu D."/>
            <person name="Zhang Y."/>
        </authorList>
    </citation>
    <scope>NUCLEOTIDE SEQUENCE [LARGE SCALE GENOMIC DNA]</scope>
    <source>
        <strain evidence="2">cv. Punajuju</strain>
    </source>
</reference>
<dbReference type="Proteomes" id="UP001055811">
    <property type="component" value="Linkage Group LG06"/>
</dbReference>
<comment type="caution">
    <text evidence="1">The sequence shown here is derived from an EMBL/GenBank/DDBJ whole genome shotgun (WGS) entry which is preliminary data.</text>
</comment>
<keyword evidence="2" id="KW-1185">Reference proteome</keyword>
<evidence type="ECO:0000313" key="1">
    <source>
        <dbReference type="EMBL" id="KAI3723887.1"/>
    </source>
</evidence>
<organism evidence="1 2">
    <name type="scientific">Cichorium intybus</name>
    <name type="common">Chicory</name>
    <dbReference type="NCBI Taxonomy" id="13427"/>
    <lineage>
        <taxon>Eukaryota</taxon>
        <taxon>Viridiplantae</taxon>
        <taxon>Streptophyta</taxon>
        <taxon>Embryophyta</taxon>
        <taxon>Tracheophyta</taxon>
        <taxon>Spermatophyta</taxon>
        <taxon>Magnoliopsida</taxon>
        <taxon>eudicotyledons</taxon>
        <taxon>Gunneridae</taxon>
        <taxon>Pentapetalae</taxon>
        <taxon>asterids</taxon>
        <taxon>campanulids</taxon>
        <taxon>Asterales</taxon>
        <taxon>Asteraceae</taxon>
        <taxon>Cichorioideae</taxon>
        <taxon>Cichorieae</taxon>
        <taxon>Cichoriinae</taxon>
        <taxon>Cichorium</taxon>
    </lineage>
</organism>
<accession>A0ACB9BPC5</accession>
<evidence type="ECO:0000313" key="2">
    <source>
        <dbReference type="Proteomes" id="UP001055811"/>
    </source>
</evidence>
<reference evidence="1 2" key="2">
    <citation type="journal article" date="2022" name="Mol. Ecol. Resour.">
        <title>The genomes of chicory, endive, great burdock and yacon provide insights into Asteraceae paleo-polyploidization history and plant inulin production.</title>
        <authorList>
            <person name="Fan W."/>
            <person name="Wang S."/>
            <person name="Wang H."/>
            <person name="Wang A."/>
            <person name="Jiang F."/>
            <person name="Liu H."/>
            <person name="Zhao H."/>
            <person name="Xu D."/>
            <person name="Zhang Y."/>
        </authorList>
    </citation>
    <scope>NUCLEOTIDE SEQUENCE [LARGE SCALE GENOMIC DNA]</scope>
    <source>
        <strain evidence="2">cv. Punajuju</strain>
        <tissue evidence="1">Leaves</tissue>
    </source>
</reference>
<dbReference type="EMBL" id="CM042014">
    <property type="protein sequence ID" value="KAI3723887.1"/>
    <property type="molecule type" value="Genomic_DNA"/>
</dbReference>
<protein>
    <submittedName>
        <fullName evidence="1">Uncharacterized protein</fullName>
    </submittedName>
</protein>
<name>A0ACB9BPC5_CICIN</name>